<dbReference type="Pfam" id="PF02954">
    <property type="entry name" value="HTH_8"/>
    <property type="match status" value="1"/>
</dbReference>
<dbReference type="Pfam" id="PF01590">
    <property type="entry name" value="GAF"/>
    <property type="match status" value="1"/>
</dbReference>
<dbReference type="PANTHER" id="PTHR32071">
    <property type="entry name" value="TRANSCRIPTIONAL REGULATORY PROTEIN"/>
    <property type="match status" value="1"/>
</dbReference>
<dbReference type="EMBL" id="NSJD01000004">
    <property type="protein sequence ID" value="PAT40673.1"/>
    <property type="molecule type" value="Genomic_DNA"/>
</dbReference>
<dbReference type="SMART" id="SM00382">
    <property type="entry name" value="AAA"/>
    <property type="match status" value="1"/>
</dbReference>
<feature type="region of interest" description="Disordered" evidence="6">
    <location>
        <begin position="744"/>
        <end position="763"/>
    </location>
</feature>
<dbReference type="Gene3D" id="3.30.450.40">
    <property type="match status" value="1"/>
</dbReference>
<dbReference type="FunFam" id="3.40.50.300:FF:000006">
    <property type="entry name" value="DNA-binding transcriptional regulator NtrC"/>
    <property type="match status" value="1"/>
</dbReference>
<dbReference type="AlphaFoldDB" id="A0A2A2ASE2"/>
<dbReference type="InterPro" id="IPR002197">
    <property type="entry name" value="HTH_Fis"/>
</dbReference>
<organism evidence="8 9">
    <name type="scientific">Vandammella animalimorsus</name>
    <dbReference type="NCBI Taxonomy" id="2029117"/>
    <lineage>
        <taxon>Bacteria</taxon>
        <taxon>Pseudomonadati</taxon>
        <taxon>Pseudomonadota</taxon>
        <taxon>Betaproteobacteria</taxon>
        <taxon>Burkholderiales</taxon>
        <taxon>Comamonadaceae</taxon>
        <taxon>Vandammella</taxon>
    </lineage>
</organism>
<evidence type="ECO:0000256" key="2">
    <source>
        <dbReference type="ARBA" id="ARBA00022840"/>
    </source>
</evidence>
<dbReference type="Pfam" id="PF00158">
    <property type="entry name" value="Sigma54_activat"/>
    <property type="match status" value="1"/>
</dbReference>
<protein>
    <submittedName>
        <fullName evidence="8">Sigma-54-dependent Fis family transcriptional regulator</fullName>
    </submittedName>
</protein>
<dbReference type="SUPFAM" id="SSF46689">
    <property type="entry name" value="Homeodomain-like"/>
    <property type="match status" value="1"/>
</dbReference>
<dbReference type="PRINTS" id="PR01590">
    <property type="entry name" value="HTHFIS"/>
</dbReference>
<dbReference type="Gene3D" id="1.10.10.60">
    <property type="entry name" value="Homeodomain-like"/>
    <property type="match status" value="1"/>
</dbReference>
<dbReference type="InterPro" id="IPR003018">
    <property type="entry name" value="GAF"/>
</dbReference>
<name>A0A2A2ASE2_9BURK</name>
<keyword evidence="1" id="KW-0547">Nucleotide-binding</keyword>
<comment type="caution">
    <text evidence="8">The sequence shown here is derived from an EMBL/GenBank/DDBJ whole genome shotgun (WGS) entry which is preliminary data.</text>
</comment>
<evidence type="ECO:0000256" key="4">
    <source>
        <dbReference type="ARBA" id="ARBA00023125"/>
    </source>
</evidence>
<keyword evidence="2" id="KW-0067">ATP-binding</keyword>
<dbReference type="GO" id="GO:0005524">
    <property type="term" value="F:ATP binding"/>
    <property type="evidence" value="ECO:0007669"/>
    <property type="project" value="UniProtKB-KW"/>
</dbReference>
<dbReference type="SUPFAM" id="SSF52540">
    <property type="entry name" value="P-loop containing nucleoside triphosphate hydrolases"/>
    <property type="match status" value="1"/>
</dbReference>
<dbReference type="PANTHER" id="PTHR32071:SF81">
    <property type="entry name" value="PROPIONATE CATABOLISM OPERON REGULATORY PROTEIN"/>
    <property type="match status" value="1"/>
</dbReference>
<evidence type="ECO:0000256" key="6">
    <source>
        <dbReference type="SAM" id="MobiDB-lite"/>
    </source>
</evidence>
<evidence type="ECO:0000313" key="8">
    <source>
        <dbReference type="EMBL" id="PAT40673.1"/>
    </source>
</evidence>
<dbReference type="Gene3D" id="3.40.50.300">
    <property type="entry name" value="P-loop containing nucleotide triphosphate hydrolases"/>
    <property type="match status" value="1"/>
</dbReference>
<evidence type="ECO:0000259" key="7">
    <source>
        <dbReference type="PROSITE" id="PS50045"/>
    </source>
</evidence>
<reference evidence="8 9" key="1">
    <citation type="submission" date="2017-08" db="EMBL/GenBank/DDBJ databases">
        <title>WGS of Clinical strains of the CDC Group NO-1 linked to zoonotic infections in humans.</title>
        <authorList>
            <person name="Bernier A.-M."/>
            <person name="Bernard K."/>
        </authorList>
    </citation>
    <scope>NUCLEOTIDE SEQUENCE [LARGE SCALE GENOMIC DNA]</scope>
    <source>
        <strain evidence="8 9">NML79-0751</strain>
    </source>
</reference>
<dbReference type="Gene3D" id="1.10.8.60">
    <property type="match status" value="1"/>
</dbReference>
<evidence type="ECO:0000256" key="1">
    <source>
        <dbReference type="ARBA" id="ARBA00022741"/>
    </source>
</evidence>
<proteinExistence type="predicted"/>
<feature type="domain" description="Sigma-54 factor interaction" evidence="7">
    <location>
        <begin position="481"/>
        <end position="711"/>
    </location>
</feature>
<dbReference type="InterPro" id="IPR058031">
    <property type="entry name" value="AAA_lid_NorR"/>
</dbReference>
<dbReference type="CDD" id="cd00009">
    <property type="entry name" value="AAA"/>
    <property type="match status" value="1"/>
</dbReference>
<dbReference type="PROSITE" id="PS50045">
    <property type="entry name" value="SIGMA54_INTERACT_4"/>
    <property type="match status" value="1"/>
</dbReference>
<dbReference type="InterPro" id="IPR002078">
    <property type="entry name" value="Sigma_54_int"/>
</dbReference>
<dbReference type="GO" id="GO:0006355">
    <property type="term" value="P:regulation of DNA-templated transcription"/>
    <property type="evidence" value="ECO:0007669"/>
    <property type="project" value="InterPro"/>
</dbReference>
<evidence type="ECO:0000256" key="5">
    <source>
        <dbReference type="ARBA" id="ARBA00023163"/>
    </source>
</evidence>
<feature type="compositionally biased region" description="Low complexity" evidence="6">
    <location>
        <begin position="747"/>
        <end position="761"/>
    </location>
</feature>
<dbReference type="Pfam" id="PF25601">
    <property type="entry name" value="AAA_lid_14"/>
    <property type="match status" value="1"/>
</dbReference>
<dbReference type="SUPFAM" id="SSF55781">
    <property type="entry name" value="GAF domain-like"/>
    <property type="match status" value="1"/>
</dbReference>
<sequence>MCKRCATPRRSQGKSQDVPMAGMARRAACGVPGAVVLSGFRRTTVRFPDTATAGHQVKTRLPACSPLGRLAGHERQRRPRQAARNSKARQALSRRMARAVAAAPSQRPHKRPLRRPVRCGPAGHCHALSGRTYMHNTLARVRSAWEDFMSDSPISTAVRPVVLESWKRSRAQQAPAQSARTQVLGLQARREISLHSAELLRVADPVLQQAQKWLASSQSMLILTDMQGAVLRVSGDSRTMRQGQEIGLQQGGCWRERDIGTNAIGTALAVNAPVRIHAFEHFCQHVQPWSCAAAPVRDPHGGRLLGVVDISSAASYANEHSLAYATVLAQQIHGQLRQLRQEQHQRILQHLLDQLIHWQGRAIIAFDHLGQLIHSNAPQALRDTPLQAQLAADAQGRLALLARTPPAQWLPALHTLWPEAHWHIVHSGREPIGVWAALPQRLRRSQRSGLQEDAALAASPAAPAVHCAPANWQRPPAFDALVGHSAALRRAIEQAAQIAQAGLPVLLEGETGTGKELFAQAIHAASRGQQSPFVPVNCGGLPQELIGSEIFGYERGAFTGAAPTGRAGKLEAAHGGTLCLDEIGEMPLNLQPYLLRVLEDRQVWRIGSHSGRAVDVQLIAMTNRDLEGEIQAGRFRQDLFYRIAVARLRIPPLRERAEDIPALVAHFAQRCAEKAARALPQFTPAALQRLQAWHWPGNIRQLRNTVENLLLCSPQQGGSGWIDAADLHCEPGLASAWPASADAQGQATLGAPHGGPATAPPDDLQTLEIQTMQRVIAQCQGNLSAAARQLGIARSTLYSRLRKLR</sequence>
<dbReference type="InterPro" id="IPR003593">
    <property type="entry name" value="AAA+_ATPase"/>
</dbReference>
<keyword evidence="5" id="KW-0804">Transcription</keyword>
<keyword evidence="4" id="KW-0238">DNA-binding</keyword>
<evidence type="ECO:0000313" key="9">
    <source>
        <dbReference type="Proteomes" id="UP000218644"/>
    </source>
</evidence>
<dbReference type="Proteomes" id="UP000218644">
    <property type="component" value="Unassembled WGS sequence"/>
</dbReference>
<gene>
    <name evidence="8" type="ORF">CK623_04710</name>
</gene>
<evidence type="ECO:0000256" key="3">
    <source>
        <dbReference type="ARBA" id="ARBA00023015"/>
    </source>
</evidence>
<feature type="region of interest" description="Disordered" evidence="6">
    <location>
        <begin position="65"/>
        <end position="93"/>
    </location>
</feature>
<dbReference type="PROSITE" id="PS00688">
    <property type="entry name" value="SIGMA54_INTERACT_3"/>
    <property type="match status" value="1"/>
</dbReference>
<dbReference type="PROSITE" id="PS00675">
    <property type="entry name" value="SIGMA54_INTERACT_1"/>
    <property type="match status" value="1"/>
</dbReference>
<dbReference type="InterPro" id="IPR025662">
    <property type="entry name" value="Sigma_54_int_dom_ATP-bd_1"/>
</dbReference>
<accession>A0A2A2ASE2</accession>
<keyword evidence="3" id="KW-0805">Transcription regulation</keyword>
<dbReference type="InterPro" id="IPR009057">
    <property type="entry name" value="Homeodomain-like_sf"/>
</dbReference>
<dbReference type="InterPro" id="IPR027417">
    <property type="entry name" value="P-loop_NTPase"/>
</dbReference>
<dbReference type="GO" id="GO:0043565">
    <property type="term" value="F:sequence-specific DNA binding"/>
    <property type="evidence" value="ECO:0007669"/>
    <property type="project" value="InterPro"/>
</dbReference>
<dbReference type="InterPro" id="IPR029016">
    <property type="entry name" value="GAF-like_dom_sf"/>
</dbReference>
<dbReference type="InterPro" id="IPR025944">
    <property type="entry name" value="Sigma_54_int_dom_CS"/>
</dbReference>